<dbReference type="OrthoDB" id="769870at2"/>
<evidence type="ECO:0000313" key="2">
    <source>
        <dbReference type="Proteomes" id="UP000291485"/>
    </source>
</evidence>
<accession>A0A4R0NVY6</accession>
<comment type="caution">
    <text evidence="1">The sequence shown here is derived from an EMBL/GenBank/DDBJ whole genome shotgun (WGS) entry which is preliminary data.</text>
</comment>
<proteinExistence type="predicted"/>
<sequence length="102" mass="12003">MEKDFLRSRYIIRTEDGFECSSDTTKINYHFSEREIWRTFNTDHIDTFKVAPYGLSTSFEGNEVLAPDTLDGLHFMVLLNDGVRIQMQFKKVYSAKDLLRQL</sequence>
<keyword evidence="2" id="KW-1185">Reference proteome</keyword>
<name>A0A4R0NVY6_9SPHI</name>
<reference evidence="1 2" key="1">
    <citation type="submission" date="2019-02" db="EMBL/GenBank/DDBJ databases">
        <title>Pedobacter sp. RP-3-11 sp. nov., isolated from Arctic soil.</title>
        <authorList>
            <person name="Dahal R.H."/>
        </authorList>
    </citation>
    <scope>NUCLEOTIDE SEQUENCE [LARGE SCALE GENOMIC DNA]</scope>
    <source>
        <strain evidence="1 2">RP-3-11</strain>
    </source>
</reference>
<dbReference type="AlphaFoldDB" id="A0A4R0NVY6"/>
<protein>
    <submittedName>
        <fullName evidence="1">Uncharacterized protein</fullName>
    </submittedName>
</protein>
<dbReference type="EMBL" id="SJSN01000012">
    <property type="protein sequence ID" value="TCD05840.1"/>
    <property type="molecule type" value="Genomic_DNA"/>
</dbReference>
<dbReference type="Proteomes" id="UP000291485">
    <property type="component" value="Unassembled WGS sequence"/>
</dbReference>
<evidence type="ECO:0000313" key="1">
    <source>
        <dbReference type="EMBL" id="TCD05840.1"/>
    </source>
</evidence>
<gene>
    <name evidence="1" type="ORF">EZ449_15355</name>
</gene>
<organism evidence="1 2">
    <name type="scientific">Pedobacter frigidisoli</name>
    <dbReference type="NCBI Taxonomy" id="2530455"/>
    <lineage>
        <taxon>Bacteria</taxon>
        <taxon>Pseudomonadati</taxon>
        <taxon>Bacteroidota</taxon>
        <taxon>Sphingobacteriia</taxon>
        <taxon>Sphingobacteriales</taxon>
        <taxon>Sphingobacteriaceae</taxon>
        <taxon>Pedobacter</taxon>
    </lineage>
</organism>
<dbReference type="RefSeq" id="WP_131560398.1">
    <property type="nucleotide sequence ID" value="NZ_SJSN01000012.1"/>
</dbReference>